<dbReference type="EMBL" id="BGZK01000196">
    <property type="protein sequence ID" value="GBP27632.1"/>
    <property type="molecule type" value="Genomic_DNA"/>
</dbReference>
<evidence type="ECO:0000313" key="2">
    <source>
        <dbReference type="Proteomes" id="UP000299102"/>
    </source>
</evidence>
<gene>
    <name evidence="1" type="ORF">EVAR_102887_1</name>
</gene>
<comment type="caution">
    <text evidence="1">The sequence shown here is derived from an EMBL/GenBank/DDBJ whole genome shotgun (WGS) entry which is preliminary data.</text>
</comment>
<dbReference type="AlphaFoldDB" id="A0A4C1UNU1"/>
<keyword evidence="2" id="KW-1185">Reference proteome</keyword>
<dbReference type="Proteomes" id="UP000299102">
    <property type="component" value="Unassembled WGS sequence"/>
</dbReference>
<name>A0A4C1UNU1_EUMVA</name>
<accession>A0A4C1UNU1</accession>
<organism evidence="1 2">
    <name type="scientific">Eumeta variegata</name>
    <name type="common">Bagworm moth</name>
    <name type="synonym">Eumeta japonica</name>
    <dbReference type="NCBI Taxonomy" id="151549"/>
    <lineage>
        <taxon>Eukaryota</taxon>
        <taxon>Metazoa</taxon>
        <taxon>Ecdysozoa</taxon>
        <taxon>Arthropoda</taxon>
        <taxon>Hexapoda</taxon>
        <taxon>Insecta</taxon>
        <taxon>Pterygota</taxon>
        <taxon>Neoptera</taxon>
        <taxon>Endopterygota</taxon>
        <taxon>Lepidoptera</taxon>
        <taxon>Glossata</taxon>
        <taxon>Ditrysia</taxon>
        <taxon>Tineoidea</taxon>
        <taxon>Psychidae</taxon>
        <taxon>Oiketicinae</taxon>
        <taxon>Eumeta</taxon>
    </lineage>
</organism>
<evidence type="ECO:0000313" key="1">
    <source>
        <dbReference type="EMBL" id="GBP27632.1"/>
    </source>
</evidence>
<reference evidence="1 2" key="1">
    <citation type="journal article" date="2019" name="Commun. Biol.">
        <title>The bagworm genome reveals a unique fibroin gene that provides high tensile strength.</title>
        <authorList>
            <person name="Kono N."/>
            <person name="Nakamura H."/>
            <person name="Ohtoshi R."/>
            <person name="Tomita M."/>
            <person name="Numata K."/>
            <person name="Arakawa K."/>
        </authorList>
    </citation>
    <scope>NUCLEOTIDE SEQUENCE [LARGE SCALE GENOMIC DNA]</scope>
</reference>
<proteinExistence type="predicted"/>
<protein>
    <submittedName>
        <fullName evidence="1">Uncharacterized protein</fullName>
    </submittedName>
</protein>
<sequence length="70" mass="7363">MSGFQGPDDGVGNADIRNLLHANPKSTASQWSSEGHLTSSRYPAHGAEVASNLCILLLLASDLSDREIGL</sequence>